<accession>A0A327M6M3</accession>
<feature type="domain" description="Thiolase N-terminal" evidence="6">
    <location>
        <begin position="33"/>
        <end position="298"/>
    </location>
</feature>
<dbReference type="PANTHER" id="PTHR18919:SF151">
    <property type="entry name" value="BLR2427 PROTEIN"/>
    <property type="match status" value="1"/>
</dbReference>
<proteinExistence type="inferred from homology"/>
<evidence type="ECO:0000256" key="3">
    <source>
        <dbReference type="ARBA" id="ARBA00023315"/>
    </source>
</evidence>
<name>A0A327M6M3_9PROT</name>
<dbReference type="PANTHER" id="PTHR18919">
    <property type="entry name" value="ACETYL-COA C-ACYLTRANSFERASE"/>
    <property type="match status" value="1"/>
</dbReference>
<dbReference type="InterPro" id="IPR020613">
    <property type="entry name" value="Thiolase_CS"/>
</dbReference>
<evidence type="ECO:0000313" key="9">
    <source>
        <dbReference type="Proteomes" id="UP000249065"/>
    </source>
</evidence>
<dbReference type="AlphaFoldDB" id="A0A327M6M3"/>
<dbReference type="NCBIfam" id="TIGR01930">
    <property type="entry name" value="AcCoA-C-Actrans"/>
    <property type="match status" value="1"/>
</dbReference>
<dbReference type="Gene3D" id="3.40.47.10">
    <property type="match status" value="1"/>
</dbReference>
<dbReference type="Proteomes" id="UP000249065">
    <property type="component" value="Unassembled WGS sequence"/>
</dbReference>
<comment type="caution">
    <text evidence="8">The sequence shown here is derived from an EMBL/GenBank/DDBJ whole genome shotgun (WGS) entry which is preliminary data.</text>
</comment>
<evidence type="ECO:0000256" key="2">
    <source>
        <dbReference type="ARBA" id="ARBA00022679"/>
    </source>
</evidence>
<sequence>MNVALDPAAAADAPDWSRYAEAALLETFADATLVAGARTPFVDYNGALALVSPTDLGIHAARAAIARAGIDPARIGVTIAGNCTQASFDSLFFARHIGLYAGMPDDRPAHGVQRLCTTGFEAIAQGARATSAGQVEAALCVGTESMSRAPVASYTSRGGFGLGQVEFKDFLWEALFDTGCDLPMGRTAENLSRLHKVSREETDAYAAESFARALAAQQAGRLAEEIAPVTEQVFEGKGLKPRRLALPRKLAEVAVDTHVRPTPLEALARLKPVFGGVQTGGNSSAIVDGAAAVVVTTRAAAASLGGGAAPLGRVVAACAAGVPAEVMGIGPVPATIALLRRLGLGIGDIDLFEINEAFGAQAEAVRRALGIDRARFNVNGGAIAFGHPLAATGVRCVLSVMMELRRRGLKRGIAGACAGGGQGMAVLVEVA</sequence>
<dbReference type="Pfam" id="PF02803">
    <property type="entry name" value="Thiolase_C"/>
    <property type="match status" value="1"/>
</dbReference>
<dbReference type="OrthoDB" id="9764638at2"/>
<protein>
    <submittedName>
        <fullName evidence="8">Acetyl-CoA C-acyltransferase</fullName>
    </submittedName>
</protein>
<evidence type="ECO:0000259" key="7">
    <source>
        <dbReference type="Pfam" id="PF02803"/>
    </source>
</evidence>
<keyword evidence="9" id="KW-1185">Reference proteome</keyword>
<comment type="similarity">
    <text evidence="1 5">Belongs to the thiolase-like superfamily. Thiolase family.</text>
</comment>
<dbReference type="EMBL" id="QLIX01000013">
    <property type="protein sequence ID" value="RAI57823.1"/>
    <property type="molecule type" value="Genomic_DNA"/>
</dbReference>
<dbReference type="SUPFAM" id="SSF53901">
    <property type="entry name" value="Thiolase-like"/>
    <property type="match status" value="2"/>
</dbReference>
<feature type="active site" description="Proton acceptor" evidence="4">
    <location>
        <position position="387"/>
    </location>
</feature>
<dbReference type="RefSeq" id="WP_111470940.1">
    <property type="nucleotide sequence ID" value="NZ_QLIX01000013.1"/>
</dbReference>
<dbReference type="GO" id="GO:0003988">
    <property type="term" value="F:acetyl-CoA C-acyltransferase activity"/>
    <property type="evidence" value="ECO:0007669"/>
    <property type="project" value="UniProtKB-ARBA"/>
</dbReference>
<dbReference type="PROSITE" id="PS00099">
    <property type="entry name" value="THIOLASE_3"/>
    <property type="match status" value="1"/>
</dbReference>
<dbReference type="PROSITE" id="PS00737">
    <property type="entry name" value="THIOLASE_2"/>
    <property type="match status" value="1"/>
</dbReference>
<gene>
    <name evidence="8" type="ORF">DOO78_16355</name>
</gene>
<feature type="active site" description="Proton acceptor" evidence="4">
    <location>
        <position position="417"/>
    </location>
</feature>
<dbReference type="InterPro" id="IPR016039">
    <property type="entry name" value="Thiolase-like"/>
</dbReference>
<dbReference type="InterPro" id="IPR020610">
    <property type="entry name" value="Thiolase_AS"/>
</dbReference>
<dbReference type="PIRSF" id="PIRSF000429">
    <property type="entry name" value="Ac-CoA_Ac_transf"/>
    <property type="match status" value="1"/>
</dbReference>
<evidence type="ECO:0000256" key="1">
    <source>
        <dbReference type="ARBA" id="ARBA00010982"/>
    </source>
</evidence>
<evidence type="ECO:0000256" key="5">
    <source>
        <dbReference type="RuleBase" id="RU003557"/>
    </source>
</evidence>
<feature type="domain" description="Thiolase C-terminal" evidence="7">
    <location>
        <begin position="310"/>
        <end position="429"/>
    </location>
</feature>
<organism evidence="8 9">
    <name type="scientific">Roseicella frigidaeris</name>
    <dbReference type="NCBI Taxonomy" id="2230885"/>
    <lineage>
        <taxon>Bacteria</taxon>
        <taxon>Pseudomonadati</taxon>
        <taxon>Pseudomonadota</taxon>
        <taxon>Alphaproteobacteria</taxon>
        <taxon>Acetobacterales</taxon>
        <taxon>Roseomonadaceae</taxon>
        <taxon>Roseicella</taxon>
    </lineage>
</organism>
<dbReference type="InterPro" id="IPR002155">
    <property type="entry name" value="Thiolase"/>
</dbReference>
<dbReference type="CDD" id="cd00751">
    <property type="entry name" value="thiolase"/>
    <property type="match status" value="1"/>
</dbReference>
<dbReference type="InterPro" id="IPR020617">
    <property type="entry name" value="Thiolase_C"/>
</dbReference>
<evidence type="ECO:0000259" key="6">
    <source>
        <dbReference type="Pfam" id="PF00108"/>
    </source>
</evidence>
<dbReference type="InterPro" id="IPR020616">
    <property type="entry name" value="Thiolase_N"/>
</dbReference>
<reference evidence="9" key="1">
    <citation type="submission" date="2018-06" db="EMBL/GenBank/DDBJ databases">
        <authorList>
            <person name="Khan S.A."/>
        </authorList>
    </citation>
    <scope>NUCLEOTIDE SEQUENCE [LARGE SCALE GENOMIC DNA]</scope>
    <source>
        <strain evidence="9">DB-1506</strain>
    </source>
</reference>
<keyword evidence="2 5" id="KW-0808">Transferase</keyword>
<feature type="active site" description="Acyl-thioester intermediate" evidence="4">
    <location>
        <position position="116"/>
    </location>
</feature>
<evidence type="ECO:0000256" key="4">
    <source>
        <dbReference type="PIRSR" id="PIRSR000429-1"/>
    </source>
</evidence>
<dbReference type="Pfam" id="PF00108">
    <property type="entry name" value="Thiolase_N"/>
    <property type="match status" value="1"/>
</dbReference>
<keyword evidence="3 5" id="KW-0012">Acyltransferase</keyword>
<evidence type="ECO:0000313" key="8">
    <source>
        <dbReference type="EMBL" id="RAI57823.1"/>
    </source>
</evidence>